<proteinExistence type="predicted"/>
<name>A0ABT5JHM2_RHOTP</name>
<accession>A0ABT5JHM2</accession>
<comment type="caution">
    <text evidence="1">The sequence shown here is derived from an EMBL/GenBank/DDBJ whole genome shotgun (WGS) entry which is preliminary data.</text>
</comment>
<evidence type="ECO:0008006" key="3">
    <source>
        <dbReference type="Google" id="ProtNLM"/>
    </source>
</evidence>
<keyword evidence="2" id="KW-1185">Reference proteome</keyword>
<gene>
    <name evidence="1" type="ORF">PQJ73_24570</name>
</gene>
<dbReference type="RefSeq" id="WP_272779704.1">
    <property type="nucleotide sequence ID" value="NZ_JAQQLI010000054.1"/>
</dbReference>
<sequence length="67" mass="6874">MPDEITMRCARCGLAAEVPASLSPVSIADGEWEKCPSGVYGVISCPALNDAWLAVADAVRADAPPTG</sequence>
<protein>
    <recommendedName>
        <fullName evidence="3">Ferredoxin</fullName>
    </recommendedName>
</protein>
<evidence type="ECO:0000313" key="1">
    <source>
        <dbReference type="EMBL" id="MDC7788871.1"/>
    </source>
</evidence>
<dbReference type="EMBL" id="JAQQLI010000054">
    <property type="protein sequence ID" value="MDC7788871.1"/>
    <property type="molecule type" value="Genomic_DNA"/>
</dbReference>
<organism evidence="1 2">
    <name type="scientific">Rhodoplanes tepidamans</name>
    <name type="common">Rhodoplanes cryptolactis</name>
    <dbReference type="NCBI Taxonomy" id="200616"/>
    <lineage>
        <taxon>Bacteria</taxon>
        <taxon>Pseudomonadati</taxon>
        <taxon>Pseudomonadota</taxon>
        <taxon>Alphaproteobacteria</taxon>
        <taxon>Hyphomicrobiales</taxon>
        <taxon>Nitrobacteraceae</taxon>
        <taxon>Rhodoplanes</taxon>
    </lineage>
</organism>
<dbReference type="Proteomes" id="UP001165652">
    <property type="component" value="Unassembled WGS sequence"/>
</dbReference>
<reference evidence="1" key="1">
    <citation type="journal article" date="2023" name="Microbiol Resour">
        <title>Genome Sequences of Rhodoplanes serenus and Two Thermotolerant Strains, Rhodoplanes tepidamans and 'Rhodoplanes cryptolactis,' Further Refine the Genus.</title>
        <authorList>
            <person name="Rayyan A.A."/>
            <person name="Kyndt J.A."/>
        </authorList>
    </citation>
    <scope>NUCLEOTIDE SEQUENCE</scope>
    <source>
        <strain evidence="1">DSM 9987</strain>
    </source>
</reference>
<evidence type="ECO:0000313" key="2">
    <source>
        <dbReference type="Proteomes" id="UP001165652"/>
    </source>
</evidence>
<reference evidence="1" key="2">
    <citation type="submission" date="2023-02" db="EMBL/GenBank/DDBJ databases">
        <authorList>
            <person name="Rayyan A."/>
            <person name="Meyer T."/>
            <person name="Kyndt J.A."/>
        </authorList>
    </citation>
    <scope>NUCLEOTIDE SEQUENCE</scope>
    <source>
        <strain evidence="1">DSM 9987</strain>
    </source>
</reference>